<dbReference type="InterPro" id="IPR021863">
    <property type="entry name" value="FAS_N"/>
</dbReference>
<reference evidence="11 12" key="1">
    <citation type="submission" date="2020-08" db="EMBL/GenBank/DDBJ databases">
        <title>Plant Genome Project.</title>
        <authorList>
            <person name="Zhang R.-G."/>
        </authorList>
    </citation>
    <scope>NUCLEOTIDE SEQUENCE [LARGE SCALE GENOMIC DNA]</scope>
    <source>
        <strain evidence="11">WSP0</strain>
        <tissue evidence="11">Leaf</tissue>
    </source>
</reference>
<dbReference type="InterPro" id="IPR000209">
    <property type="entry name" value="Peptidase_S8/S53_dom"/>
</dbReference>
<accession>A0AAV6JTK8</accession>
<dbReference type="InterPro" id="IPR036852">
    <property type="entry name" value="Peptidase_S8/S53_dom_sf"/>
</dbReference>
<feature type="transmembrane region" description="Helical" evidence="7">
    <location>
        <begin position="327"/>
        <end position="345"/>
    </location>
</feature>
<evidence type="ECO:0008006" key="13">
    <source>
        <dbReference type="Google" id="ProtNLM"/>
    </source>
</evidence>
<evidence type="ECO:0000256" key="6">
    <source>
        <dbReference type="ARBA" id="ARBA00023002"/>
    </source>
</evidence>
<feature type="transmembrane region" description="Helical" evidence="7">
    <location>
        <begin position="449"/>
        <end position="470"/>
    </location>
</feature>
<dbReference type="InterPro" id="IPR023828">
    <property type="entry name" value="Peptidase_S8_Ser-AS"/>
</dbReference>
<feature type="domain" description="Peptidase S8/S53" evidence="8">
    <location>
        <begin position="60"/>
        <end position="142"/>
    </location>
</feature>
<evidence type="ECO:0000256" key="5">
    <source>
        <dbReference type="ARBA" id="ARBA00022825"/>
    </source>
</evidence>
<dbReference type="SUPFAM" id="SSF52743">
    <property type="entry name" value="Subtilisin-like"/>
    <property type="match status" value="1"/>
</dbReference>
<feature type="domain" description="Fatty acid desaturase N-terminal" evidence="9">
    <location>
        <begin position="250"/>
        <end position="339"/>
    </location>
</feature>
<dbReference type="Pfam" id="PF00082">
    <property type="entry name" value="Peptidase_S8"/>
    <property type="match status" value="1"/>
</dbReference>
<dbReference type="PANTHER" id="PTHR32100">
    <property type="entry name" value="OMEGA-6 FATTY ACID DESATURASE, CHLOROPLASTIC"/>
    <property type="match status" value="1"/>
</dbReference>
<keyword evidence="7" id="KW-0472">Membrane</keyword>
<keyword evidence="4" id="KW-0378">Hydrolase</keyword>
<keyword evidence="6" id="KW-0560">Oxidoreductase</keyword>
<comment type="caution">
    <text evidence="11">The sequence shown here is derived from an EMBL/GenBank/DDBJ whole genome shotgun (WGS) entry which is preliminary data.</text>
</comment>
<evidence type="ECO:0000256" key="3">
    <source>
        <dbReference type="ARBA" id="ARBA00022670"/>
    </source>
</evidence>
<evidence type="ECO:0000259" key="9">
    <source>
        <dbReference type="Pfam" id="PF11960"/>
    </source>
</evidence>
<dbReference type="EMBL" id="JACTNZ010000006">
    <property type="protein sequence ID" value="KAG5543490.1"/>
    <property type="molecule type" value="Genomic_DNA"/>
</dbReference>
<dbReference type="GO" id="GO:0004252">
    <property type="term" value="F:serine-type endopeptidase activity"/>
    <property type="evidence" value="ECO:0007669"/>
    <property type="project" value="InterPro"/>
</dbReference>
<organism evidence="11 12">
    <name type="scientific">Rhododendron griersonianum</name>
    <dbReference type="NCBI Taxonomy" id="479676"/>
    <lineage>
        <taxon>Eukaryota</taxon>
        <taxon>Viridiplantae</taxon>
        <taxon>Streptophyta</taxon>
        <taxon>Embryophyta</taxon>
        <taxon>Tracheophyta</taxon>
        <taxon>Spermatophyta</taxon>
        <taxon>Magnoliopsida</taxon>
        <taxon>eudicotyledons</taxon>
        <taxon>Gunneridae</taxon>
        <taxon>Pentapetalae</taxon>
        <taxon>asterids</taxon>
        <taxon>Ericales</taxon>
        <taxon>Ericaceae</taxon>
        <taxon>Ericoideae</taxon>
        <taxon>Rhodoreae</taxon>
        <taxon>Rhododendron</taxon>
    </lineage>
</organism>
<dbReference type="GO" id="GO:0016717">
    <property type="term" value="F:oxidoreductase activity, acting on paired donors, with oxidation of a pair of donors resulting in the reduction of molecular oxygen to two molecules of water"/>
    <property type="evidence" value="ECO:0007669"/>
    <property type="project" value="InterPro"/>
</dbReference>
<dbReference type="Pfam" id="PF11960">
    <property type="entry name" value="DUF3474"/>
    <property type="match status" value="1"/>
</dbReference>
<proteinExistence type="inferred from homology"/>
<dbReference type="Pfam" id="PF17766">
    <property type="entry name" value="fn3_6"/>
    <property type="match status" value="1"/>
</dbReference>
<keyword evidence="7" id="KW-1133">Transmembrane helix</keyword>
<feature type="domain" description="Subtilisin-like protease fibronectin type-III" evidence="10">
    <location>
        <begin position="184"/>
        <end position="244"/>
    </location>
</feature>
<name>A0AAV6JTK8_9ERIC</name>
<dbReference type="Gene3D" id="2.60.40.2310">
    <property type="match status" value="1"/>
</dbReference>
<evidence type="ECO:0000256" key="4">
    <source>
        <dbReference type="ARBA" id="ARBA00022801"/>
    </source>
</evidence>
<gene>
    <name evidence="11" type="ORF">RHGRI_016274</name>
</gene>
<evidence type="ECO:0000256" key="2">
    <source>
        <dbReference type="ARBA" id="ARBA00009295"/>
    </source>
</evidence>
<sequence length="536" mass="59093">MEAAIFISDDLEIFKFNVFPFPGVVISSKDARAVIKYVESNGASSTASMSFQQTFVGTKGAPAVAAYTSKGPAPSFPGILKPDVMAPGTLVLAAWNPTLVTAGIESNLALSSNYYIISGTSMACPHASGIAAILKGAHPKWSFDIATPLAMGAGQVHPNVALDPGLIYDATTQDYATLVPEITKHFQRFERVITNVGAGTATYKAKVAAPLGSRVTVSPDSLVFRKPNEKKVYSMTIQYNGDKNEVDIMAAIGESEEFAAEETASSNFQMGKASPNDSSLNGVDHVKTFDNEGEFDPRAPPPFKIAEIRAAIPQHCWVKDPWKSLSYVIWDVLVVFGLAVVAIYFNNWAVWPLYWAAQGTMFWAIFVLGHDWRISHRMHHQNHGNVEHDEAWAPITEGRYKSLDIKVKILRFKMPFPLFAQPIYLWTGTPGKNRSQFSPYSSLFRPDERMYVITSTICWALMVGLIYYLTKLIGLVEMLKIYGVPLMVSEWSYLRGGLTTVDRDYGMFNSIHHDIGTHVVPSDSPLSPCRSGKDLI</sequence>
<keyword evidence="7" id="KW-0812">Transmembrane</keyword>
<evidence type="ECO:0000256" key="7">
    <source>
        <dbReference type="SAM" id="Phobius"/>
    </source>
</evidence>
<evidence type="ECO:0000259" key="8">
    <source>
        <dbReference type="Pfam" id="PF00082"/>
    </source>
</evidence>
<evidence type="ECO:0000259" key="10">
    <source>
        <dbReference type="Pfam" id="PF17766"/>
    </source>
</evidence>
<comment type="subcellular location">
    <subcellularLocation>
        <location evidence="1">Membrane</location>
    </subcellularLocation>
</comment>
<dbReference type="AlphaFoldDB" id="A0AAV6JTK8"/>
<protein>
    <recommendedName>
        <fullName evidence="13">Peptidase S8/S53 domain-containing protein</fullName>
    </recommendedName>
</protein>
<evidence type="ECO:0000313" key="11">
    <source>
        <dbReference type="EMBL" id="KAG5543490.1"/>
    </source>
</evidence>
<dbReference type="GO" id="GO:0006508">
    <property type="term" value="P:proteolysis"/>
    <property type="evidence" value="ECO:0007669"/>
    <property type="project" value="UniProtKB-KW"/>
</dbReference>
<dbReference type="Gene3D" id="3.50.30.30">
    <property type="match status" value="1"/>
</dbReference>
<keyword evidence="5" id="KW-0720">Serine protease</keyword>
<dbReference type="InterPro" id="IPR012171">
    <property type="entry name" value="Fatty_acid_desaturase"/>
</dbReference>
<dbReference type="PROSITE" id="PS00138">
    <property type="entry name" value="SUBTILASE_SER"/>
    <property type="match status" value="1"/>
</dbReference>
<keyword evidence="3" id="KW-0645">Protease</keyword>
<dbReference type="Gene3D" id="3.40.50.200">
    <property type="entry name" value="Peptidase S8/S53 domain"/>
    <property type="match status" value="1"/>
</dbReference>
<feature type="transmembrane region" description="Helical" evidence="7">
    <location>
        <begin position="351"/>
        <end position="369"/>
    </location>
</feature>
<dbReference type="InterPro" id="IPR041469">
    <property type="entry name" value="Subtilisin-like_FN3"/>
</dbReference>
<evidence type="ECO:0000313" key="12">
    <source>
        <dbReference type="Proteomes" id="UP000823749"/>
    </source>
</evidence>
<keyword evidence="12" id="KW-1185">Reference proteome</keyword>
<comment type="similarity">
    <text evidence="2">Belongs to the fatty acid desaturase type 1 family.</text>
</comment>
<evidence type="ECO:0000256" key="1">
    <source>
        <dbReference type="ARBA" id="ARBA00004370"/>
    </source>
</evidence>
<dbReference type="Proteomes" id="UP000823749">
    <property type="component" value="Chromosome 6"/>
</dbReference>
<dbReference type="GO" id="GO:0016020">
    <property type="term" value="C:membrane"/>
    <property type="evidence" value="ECO:0007669"/>
    <property type="project" value="UniProtKB-SubCell"/>
</dbReference>